<keyword evidence="9" id="KW-1185">Reference proteome</keyword>
<keyword evidence="6" id="KW-0560">Oxidoreductase</keyword>
<keyword evidence="7" id="KW-0460">Magnesium</keyword>
<protein>
    <submittedName>
        <fullName evidence="8">Ni/Fe hydrogenase</fullName>
    </submittedName>
</protein>
<gene>
    <name evidence="8" type="ORF">CP960_13105</name>
</gene>
<feature type="binding site" evidence="7">
    <location>
        <position position="58"/>
    </location>
    <ligand>
        <name>Ni(2+)</name>
        <dbReference type="ChEBI" id="CHEBI:49786"/>
    </ligand>
</feature>
<dbReference type="SUPFAM" id="SSF56762">
    <property type="entry name" value="HydB/Nqo4-like"/>
    <property type="match status" value="1"/>
</dbReference>
<evidence type="ECO:0000256" key="5">
    <source>
        <dbReference type="ARBA" id="ARBA00022723"/>
    </source>
</evidence>
<dbReference type="RefSeq" id="WP_101185924.1">
    <property type="nucleotide sequence ID" value="NZ_CP031218.1"/>
</dbReference>
<dbReference type="InterPro" id="IPR050867">
    <property type="entry name" value="NiFe/NiFeSe_hydrgnase_LSU"/>
</dbReference>
<keyword evidence="5 7" id="KW-0479">Metal-binding</keyword>
<dbReference type="GO" id="GO:0030313">
    <property type="term" value="C:cell envelope"/>
    <property type="evidence" value="ECO:0007669"/>
    <property type="project" value="UniProtKB-SubCell"/>
</dbReference>
<comment type="subcellular location">
    <subcellularLocation>
        <location evidence="2">Cell envelope</location>
    </subcellularLocation>
</comment>
<dbReference type="InterPro" id="IPR001501">
    <property type="entry name" value="Ni-dep_hyd_lsu"/>
</dbReference>
<dbReference type="PROSITE" id="PS00507">
    <property type="entry name" value="NI_HGENASE_L_1"/>
    <property type="match status" value="1"/>
</dbReference>
<accession>A0A2N1IZI6</accession>
<keyword evidence="4 7" id="KW-0533">Nickel</keyword>
<evidence type="ECO:0000256" key="6">
    <source>
        <dbReference type="ARBA" id="ARBA00023002"/>
    </source>
</evidence>
<dbReference type="Proteomes" id="UP000233248">
    <property type="component" value="Unassembled WGS sequence"/>
</dbReference>
<comment type="cofactor">
    <cofactor evidence="7">
        <name>Fe cation</name>
        <dbReference type="ChEBI" id="CHEBI:24875"/>
    </cofactor>
</comment>
<evidence type="ECO:0000313" key="8">
    <source>
        <dbReference type="EMBL" id="PKI79709.1"/>
    </source>
</evidence>
<comment type="cofactor">
    <cofactor evidence="1 7">
        <name>Ni(2+)</name>
        <dbReference type="ChEBI" id="CHEBI:49786"/>
    </cofactor>
</comment>
<feature type="binding site" evidence="7">
    <location>
        <position position="451"/>
    </location>
    <ligand>
        <name>Mg(2+)</name>
        <dbReference type="ChEBI" id="CHEBI:18420"/>
    </ligand>
</feature>
<dbReference type="InterPro" id="IPR018194">
    <property type="entry name" value="Ni-dep_hyd_lsu_Ni_BS"/>
</dbReference>
<dbReference type="OrthoDB" id="9761717at2"/>
<dbReference type="AlphaFoldDB" id="A0A2N1IZI6"/>
<feature type="binding site" evidence="7">
    <location>
        <position position="61"/>
    </location>
    <ligand>
        <name>Fe cation</name>
        <dbReference type="ChEBI" id="CHEBI:24875"/>
    </ligand>
</feature>
<comment type="similarity">
    <text evidence="3">Belongs to the [NiFe]/[NiFeSe] hydrogenase large subunit family.</text>
</comment>
<dbReference type="EMBL" id="NXIF01000074">
    <property type="protein sequence ID" value="PKI79709.1"/>
    <property type="molecule type" value="Genomic_DNA"/>
</dbReference>
<dbReference type="GO" id="GO:0008901">
    <property type="term" value="F:ferredoxin hydrogenase activity"/>
    <property type="evidence" value="ECO:0007669"/>
    <property type="project" value="InterPro"/>
</dbReference>
<feature type="binding site" evidence="7">
    <location>
        <position position="403"/>
    </location>
    <ligand>
        <name>Mg(2+)</name>
        <dbReference type="ChEBI" id="CHEBI:18420"/>
    </ligand>
</feature>
<evidence type="ECO:0000256" key="7">
    <source>
        <dbReference type="PIRSR" id="PIRSR601501-1"/>
    </source>
</evidence>
<dbReference type="PANTHER" id="PTHR42958">
    <property type="entry name" value="HYDROGENASE-2 LARGE CHAIN"/>
    <property type="match status" value="1"/>
</dbReference>
<feature type="binding site" evidence="7">
    <location>
        <position position="61"/>
    </location>
    <ligand>
        <name>Ni(2+)</name>
        <dbReference type="ChEBI" id="CHEBI:49786"/>
    </ligand>
</feature>
<evidence type="ECO:0000256" key="1">
    <source>
        <dbReference type="ARBA" id="ARBA00001967"/>
    </source>
</evidence>
<dbReference type="GO" id="GO:0016151">
    <property type="term" value="F:nickel cation binding"/>
    <property type="evidence" value="ECO:0007669"/>
    <property type="project" value="InterPro"/>
</dbReference>
<name>A0A2N1IZI6_9BACT</name>
<organism evidence="8 9">
    <name type="scientific">Malaciobacter halophilus</name>
    <dbReference type="NCBI Taxonomy" id="197482"/>
    <lineage>
        <taxon>Bacteria</taxon>
        <taxon>Pseudomonadati</taxon>
        <taxon>Campylobacterota</taxon>
        <taxon>Epsilonproteobacteria</taxon>
        <taxon>Campylobacterales</taxon>
        <taxon>Arcobacteraceae</taxon>
        <taxon>Malaciobacter</taxon>
    </lineage>
</organism>
<dbReference type="Gene3D" id="1.10.645.10">
    <property type="entry name" value="Cytochrome-c3 Hydrogenase, chain B"/>
    <property type="match status" value="1"/>
</dbReference>
<feature type="binding site" evidence="7">
    <location>
        <position position="39"/>
    </location>
    <ligand>
        <name>Mg(2+)</name>
        <dbReference type="ChEBI" id="CHEBI:18420"/>
    </ligand>
</feature>
<evidence type="ECO:0000313" key="9">
    <source>
        <dbReference type="Proteomes" id="UP000233248"/>
    </source>
</evidence>
<comment type="caution">
    <text evidence="8">The sequence shown here is derived from an EMBL/GenBank/DDBJ whole genome shotgun (WGS) entry which is preliminary data.</text>
</comment>
<keyword evidence="7" id="KW-0408">Iron</keyword>
<dbReference type="Pfam" id="PF00374">
    <property type="entry name" value="NiFeSe_Hases"/>
    <property type="match status" value="2"/>
</dbReference>
<feature type="binding site" evidence="7">
    <location>
        <position position="445"/>
    </location>
    <ligand>
        <name>Ni(2+)</name>
        <dbReference type="ChEBI" id="CHEBI:49786"/>
    </ligand>
</feature>
<dbReference type="InterPro" id="IPR029014">
    <property type="entry name" value="NiFe-Hase_large"/>
</dbReference>
<reference evidence="8 9" key="1">
    <citation type="submission" date="2017-09" db="EMBL/GenBank/DDBJ databases">
        <title>Genomics of the genus Arcobacter.</title>
        <authorList>
            <person name="Perez-Cataluna A."/>
            <person name="Figueras M.J."/>
            <person name="Salas-Masso N."/>
        </authorList>
    </citation>
    <scope>NUCLEOTIDE SEQUENCE [LARGE SCALE GENOMIC DNA]</scope>
    <source>
        <strain evidence="8 9">DSM 18005</strain>
    </source>
</reference>
<sequence length="451" mass="51580">MKTVDIIERIEGEAKLVCSWKDNLISDARIEFFNFRGFEYILKNKPALDALIYTPRICGICGQAHLKATVEALENLYENVNEPLEITNKAKLLREIGLNIEIIDSHIKWFYMFIMPDIAKLSKNIDYEKYRAIKGKEWINSSKITSEIIKSLAIIGGQWPHTSYMVTGGVMSDPTLLDLTSMQNYLDQAVLFFQNSLAGVDIYDYLSYDKIDSLNNLDYALKDFKDICFENSLETIGRSYDFHIVLGSNSLFQKGKIKSKNKYQIDLDKISEEDKNSFKVGKQKKESEYTWSKTALYKNEFYETGPLSRAIVSNRKFIKEIHKEFKDSVYTRVMARMDEFAHLLIKTKELISKVDISQESYIKPKYSLNDIDNAVSISTIEASRGSLYHNIKLEKGIIKTYNIITPTVWNLGPGINSKLGVAQKAIIGVDSLQKAKIVLRSFDVCSVCTTH</sequence>
<dbReference type="PANTHER" id="PTHR42958:SF4">
    <property type="entry name" value="HYDROGENASE EXPRESSION_FORMATION PROTEIN HUPK"/>
    <property type="match status" value="1"/>
</dbReference>
<feature type="binding site" evidence="7">
    <location>
        <position position="448"/>
    </location>
    <ligand>
        <name>Fe cation</name>
        <dbReference type="ChEBI" id="CHEBI:24875"/>
    </ligand>
</feature>
<evidence type="ECO:0000256" key="2">
    <source>
        <dbReference type="ARBA" id="ARBA00004196"/>
    </source>
</evidence>
<evidence type="ECO:0000256" key="3">
    <source>
        <dbReference type="ARBA" id="ARBA00009292"/>
    </source>
</evidence>
<proteinExistence type="inferred from homology"/>
<evidence type="ECO:0000256" key="4">
    <source>
        <dbReference type="ARBA" id="ARBA00022596"/>
    </source>
</evidence>
<dbReference type="KEGG" id="ahs:AHALO_1104"/>